<dbReference type="InterPro" id="IPR023214">
    <property type="entry name" value="HAD_sf"/>
</dbReference>
<dbReference type="eggNOG" id="COG0647">
    <property type="taxonomic scope" value="Bacteria"/>
</dbReference>
<dbReference type="InterPro" id="IPR036412">
    <property type="entry name" value="HAD-like_sf"/>
</dbReference>
<gene>
    <name evidence="1" type="ordered locus">Acry_1960</name>
</gene>
<dbReference type="Pfam" id="PF13242">
    <property type="entry name" value="Hydrolase_like"/>
    <property type="match status" value="1"/>
</dbReference>
<dbReference type="Gene3D" id="3.40.50.1000">
    <property type="entry name" value="HAD superfamily/HAD-like"/>
    <property type="match status" value="2"/>
</dbReference>
<dbReference type="PANTHER" id="PTHR19288">
    <property type="entry name" value="4-NITROPHENYLPHOSPHATASE-RELATED"/>
    <property type="match status" value="1"/>
</dbReference>
<dbReference type="Pfam" id="PF13344">
    <property type="entry name" value="Hydrolase_6"/>
    <property type="match status" value="1"/>
</dbReference>
<proteinExistence type="predicted"/>
<protein>
    <submittedName>
        <fullName evidence="1">HAD-superfamily subfamily IIA hydrolase like protein</fullName>
    </submittedName>
</protein>
<name>A5FZX9_ACICJ</name>
<organism evidence="1 2">
    <name type="scientific">Acidiphilium cryptum (strain JF-5)</name>
    <dbReference type="NCBI Taxonomy" id="349163"/>
    <lineage>
        <taxon>Bacteria</taxon>
        <taxon>Pseudomonadati</taxon>
        <taxon>Pseudomonadota</taxon>
        <taxon>Alphaproteobacteria</taxon>
        <taxon>Acetobacterales</taxon>
        <taxon>Acidocellaceae</taxon>
        <taxon>Acidiphilium</taxon>
    </lineage>
</organism>
<dbReference type="EMBL" id="CP000697">
    <property type="protein sequence ID" value="ABQ31161.1"/>
    <property type="molecule type" value="Genomic_DNA"/>
</dbReference>
<accession>A5FZX9</accession>
<reference evidence="1 2" key="1">
    <citation type="submission" date="2007-05" db="EMBL/GenBank/DDBJ databases">
        <title>Complete sequence of chromosome of Acidiphilium cryptum JF-5.</title>
        <authorList>
            <consortium name="US DOE Joint Genome Institute"/>
            <person name="Copeland A."/>
            <person name="Lucas S."/>
            <person name="Lapidus A."/>
            <person name="Barry K."/>
            <person name="Detter J.C."/>
            <person name="Glavina del Rio T."/>
            <person name="Hammon N."/>
            <person name="Israni S."/>
            <person name="Dalin E."/>
            <person name="Tice H."/>
            <person name="Pitluck S."/>
            <person name="Sims D."/>
            <person name="Brettin T."/>
            <person name="Bruce D."/>
            <person name="Han C."/>
            <person name="Schmutz J."/>
            <person name="Larimer F."/>
            <person name="Land M."/>
            <person name="Hauser L."/>
            <person name="Kyrpides N."/>
            <person name="Kim E."/>
            <person name="Magnuson T."/>
            <person name="Richardson P."/>
        </authorList>
    </citation>
    <scope>NUCLEOTIDE SEQUENCE [LARGE SCALE GENOMIC DNA]</scope>
    <source>
        <strain evidence="1 2">JF-5</strain>
    </source>
</reference>
<dbReference type="RefSeq" id="WP_007424159.1">
    <property type="nucleotide sequence ID" value="NC_009484.1"/>
</dbReference>
<dbReference type="NCBIfam" id="TIGR01460">
    <property type="entry name" value="HAD-SF-IIA"/>
    <property type="match status" value="1"/>
</dbReference>
<dbReference type="SUPFAM" id="SSF56784">
    <property type="entry name" value="HAD-like"/>
    <property type="match status" value="1"/>
</dbReference>
<dbReference type="NCBIfam" id="TIGR01459">
    <property type="entry name" value="HAD-SF-IIA-hyp4"/>
    <property type="match status" value="1"/>
</dbReference>
<dbReference type="InterPro" id="IPR006356">
    <property type="entry name" value="HAD-SF_hydro_IIA_hyp3"/>
</dbReference>
<dbReference type="Proteomes" id="UP000000245">
    <property type="component" value="Chromosome"/>
</dbReference>
<keyword evidence="2" id="KW-1185">Reference proteome</keyword>
<evidence type="ECO:0000313" key="2">
    <source>
        <dbReference type="Proteomes" id="UP000000245"/>
    </source>
</evidence>
<dbReference type="HOGENOM" id="CLU_043473_2_1_5"/>
<dbReference type="AlphaFoldDB" id="A5FZX9"/>
<dbReference type="STRING" id="349163.Acry_1960"/>
<dbReference type="InterPro" id="IPR006357">
    <property type="entry name" value="HAD-SF_hydro_IIA"/>
</dbReference>
<evidence type="ECO:0000313" key="1">
    <source>
        <dbReference type="EMBL" id="ABQ31161.1"/>
    </source>
</evidence>
<dbReference type="GO" id="GO:0005737">
    <property type="term" value="C:cytoplasm"/>
    <property type="evidence" value="ECO:0007669"/>
    <property type="project" value="TreeGrafter"/>
</dbReference>
<dbReference type="KEGG" id="acr:Acry_1960"/>
<keyword evidence="1" id="KW-0378">Hydrolase</keyword>
<dbReference type="PANTHER" id="PTHR19288:SF90">
    <property type="entry name" value="OS08G0542600 PROTEIN"/>
    <property type="match status" value="1"/>
</dbReference>
<sequence length="280" mass="29565">MTADTMSVETLAHDHDGFIVDLWGVVHDGVRPYPGVPACLRHLREAGKRVVFLSNAPRRTAPVAAALAAMDIGPELYDGIMTSGEAVRAALVSRTEPDFAALGDRLFHLGPPRDRNLFDDLGLAEADRPGAADFLLNTGPDDLAPPDDPAAFDPLLREALGAGLPMVCANPDLEVIRDGRRIICAGTLAQRYAAWGGRVIWRGKPDPAVYRPTLDLLGTEPGRTIAFGDSLRTDIAGAKAAGIASVLVLSGIHVATPAEARADCAAAGLDPRAIIGGFRW</sequence>
<dbReference type="GO" id="GO:0016791">
    <property type="term" value="F:phosphatase activity"/>
    <property type="evidence" value="ECO:0007669"/>
    <property type="project" value="TreeGrafter"/>
</dbReference>